<dbReference type="InterPro" id="IPR017900">
    <property type="entry name" value="4Fe4S_Fe_S_CS"/>
</dbReference>
<dbReference type="EMBL" id="LGKN01000007">
    <property type="protein sequence ID" value="KPL86954.1"/>
    <property type="molecule type" value="Genomic_DNA"/>
</dbReference>
<keyword evidence="7" id="KW-0411">Iron-sulfur</keyword>
<dbReference type="Gene3D" id="3.40.50.10420">
    <property type="entry name" value="NagB/RpiA/CoA transferase-like"/>
    <property type="match status" value="1"/>
</dbReference>
<dbReference type="InterPro" id="IPR017896">
    <property type="entry name" value="4Fe4S_Fe-S-bd"/>
</dbReference>
<keyword evidence="5" id="KW-0249">Electron transport</keyword>
<keyword evidence="1" id="KW-0813">Transport</keyword>
<dbReference type="SUPFAM" id="SSF46548">
    <property type="entry name" value="alpha-helical ferredoxin"/>
    <property type="match status" value="1"/>
</dbReference>
<dbReference type="SUPFAM" id="SSF100950">
    <property type="entry name" value="NagB/RpiA/CoA transferase-like"/>
    <property type="match status" value="1"/>
</dbReference>
<dbReference type="RefSeq" id="WP_054493491.1">
    <property type="nucleotide sequence ID" value="NZ_BBZA01000181.1"/>
</dbReference>
<keyword evidence="6" id="KW-0408">Iron</keyword>
<evidence type="ECO:0000256" key="7">
    <source>
        <dbReference type="ARBA" id="ARBA00023014"/>
    </source>
</evidence>
<evidence type="ECO:0000313" key="12">
    <source>
        <dbReference type="Proteomes" id="UP000050502"/>
    </source>
</evidence>
<dbReference type="OrthoDB" id="5241828at2"/>
<keyword evidence="3" id="KW-0479">Metal-binding</keyword>
<dbReference type="PANTHER" id="PTHR47153">
    <property type="entry name" value="LACTATE UTILIZATION PROTEIN B"/>
    <property type="match status" value="1"/>
</dbReference>
<dbReference type="FunCoup" id="A0A0M9UD68">
    <property type="interactions" value="9"/>
</dbReference>
<dbReference type="InterPro" id="IPR037171">
    <property type="entry name" value="NagB/RpiA_transferase-like"/>
</dbReference>
<evidence type="ECO:0000313" key="9">
    <source>
        <dbReference type="EMBL" id="GAP63687.1"/>
    </source>
</evidence>
<accession>A0A0M9UD68</accession>
<evidence type="ECO:0000256" key="3">
    <source>
        <dbReference type="ARBA" id="ARBA00022723"/>
    </source>
</evidence>
<comment type="caution">
    <text evidence="9">The sequence shown here is derived from an EMBL/GenBank/DDBJ whole genome shotgun (WGS) entry which is preliminary data.</text>
</comment>
<evidence type="ECO:0000256" key="2">
    <source>
        <dbReference type="ARBA" id="ARBA00022485"/>
    </source>
</evidence>
<evidence type="ECO:0000256" key="5">
    <source>
        <dbReference type="ARBA" id="ARBA00022982"/>
    </source>
</evidence>
<dbReference type="AlphaFoldDB" id="A0A0M9UD68"/>
<evidence type="ECO:0000259" key="8">
    <source>
        <dbReference type="PROSITE" id="PS51379"/>
    </source>
</evidence>
<proteinExistence type="predicted"/>
<dbReference type="GO" id="GO:0006089">
    <property type="term" value="P:lactate metabolic process"/>
    <property type="evidence" value="ECO:0007669"/>
    <property type="project" value="InterPro"/>
</dbReference>
<keyword evidence="11" id="KW-1185">Reference proteome</keyword>
<dbReference type="PROSITE" id="PS51379">
    <property type="entry name" value="4FE4S_FER_2"/>
    <property type="match status" value="1"/>
</dbReference>
<sequence>MVSVDDFRRKAAEAIADARMQGALERATAKFREGRTRALAELPDADALRDHFKRVRAATLARLAEHLETFEQNALAAGAQVHWCETAEDAARLITALAAQHGARLAVKSKSMTTEEIHLNHALEAANVQPVETDLGEWIIQLAHEPPSHIIGPAIHKTREQVAALFSREVGRPLPPDDVGVLTAEARRLLREKFLAAGIGISGVNVAVAETGSVVLVTNEGNGRMVTSVPPVHVAVMGIEKIVPTWRDAAAWLALLARSATGQPMSIYTSVITGPARAEDPDGPREVHIVILDNGRSRALASPFEEALQCIRCGACLNVCPVYREAGGHAYGNPYSGPIGAIVAPLLFGVEAMSGLPQASTLCGACLDVCPARIDIPRMLLEWRAVEVERRLVPWYERVGERLAAWVLAHPRLLRLVRRLAATGQRLFLRDGQIRLPGRWHPAGERDLPALASRPFRDWWRENA</sequence>
<dbReference type="STRING" id="872965.SE16_12855"/>
<dbReference type="GO" id="GO:0051539">
    <property type="term" value="F:4 iron, 4 sulfur cluster binding"/>
    <property type="evidence" value="ECO:0007669"/>
    <property type="project" value="UniProtKB-KW"/>
</dbReference>
<dbReference type="Proteomes" id="UP000037784">
    <property type="component" value="Unassembled WGS sequence"/>
</dbReference>
<dbReference type="Pfam" id="PF13183">
    <property type="entry name" value="Fer4_8"/>
    <property type="match status" value="1"/>
</dbReference>
<reference evidence="10 12" key="2">
    <citation type="submission" date="2015-07" db="EMBL/GenBank/DDBJ databases">
        <title>Whole genome sequence of Ardenticatena maritima DSM 23922.</title>
        <authorList>
            <person name="Hemp J."/>
            <person name="Ward L.M."/>
            <person name="Pace L.A."/>
            <person name="Fischer W.W."/>
        </authorList>
    </citation>
    <scope>NUCLEOTIDE SEQUENCE [LARGE SCALE GENOMIC DNA]</scope>
    <source>
        <strain evidence="10 12">110S</strain>
    </source>
</reference>
<protein>
    <recommendedName>
        <fullName evidence="8">4Fe-4S ferredoxin-type domain-containing protein</fullName>
    </recommendedName>
</protein>
<reference evidence="11" key="3">
    <citation type="submission" date="2015-08" db="EMBL/GenBank/DDBJ databases">
        <title>Draft Genome Sequence of a Heterotrophic Facultative Anaerobic Bacterium Ardenticatena maritima Strain 110S.</title>
        <authorList>
            <person name="Kawaichi S."/>
            <person name="Yoshida T."/>
            <person name="Sako Y."/>
            <person name="Nakamura R."/>
        </authorList>
    </citation>
    <scope>NUCLEOTIDE SEQUENCE [LARGE SCALE GENOMIC DNA]</scope>
    <source>
        <strain evidence="11">110S</strain>
    </source>
</reference>
<evidence type="ECO:0000256" key="6">
    <source>
        <dbReference type="ARBA" id="ARBA00023004"/>
    </source>
</evidence>
<evidence type="ECO:0000313" key="11">
    <source>
        <dbReference type="Proteomes" id="UP000037784"/>
    </source>
</evidence>
<keyword evidence="2" id="KW-0004">4Fe-4S</keyword>
<dbReference type="InterPro" id="IPR024185">
    <property type="entry name" value="FTHF_cligase-like_sf"/>
</dbReference>
<organism evidence="9 11">
    <name type="scientific">Ardenticatena maritima</name>
    <dbReference type="NCBI Taxonomy" id="872965"/>
    <lineage>
        <taxon>Bacteria</taxon>
        <taxon>Bacillati</taxon>
        <taxon>Chloroflexota</taxon>
        <taxon>Ardenticatenia</taxon>
        <taxon>Ardenticatenales</taxon>
        <taxon>Ardenticatenaceae</taxon>
        <taxon>Ardenticatena</taxon>
    </lineage>
</organism>
<evidence type="ECO:0000256" key="1">
    <source>
        <dbReference type="ARBA" id="ARBA00022448"/>
    </source>
</evidence>
<dbReference type="PROSITE" id="PS00198">
    <property type="entry name" value="4FE4S_FER_1"/>
    <property type="match status" value="1"/>
</dbReference>
<evidence type="ECO:0000256" key="4">
    <source>
        <dbReference type="ARBA" id="ARBA00022737"/>
    </source>
</evidence>
<dbReference type="PATRIC" id="fig|872965.6.peg.3041"/>
<feature type="domain" description="4Fe-4S ferredoxin-type" evidence="8">
    <location>
        <begin position="301"/>
        <end position="322"/>
    </location>
</feature>
<name>A0A0M9UD68_9CHLR</name>
<dbReference type="Pfam" id="PF02589">
    <property type="entry name" value="LUD_dom"/>
    <property type="match status" value="1"/>
</dbReference>
<keyword evidence="4" id="KW-0677">Repeat</keyword>
<dbReference type="InterPro" id="IPR004452">
    <property type="entry name" value="LutB/LldF"/>
</dbReference>
<reference evidence="9 11" key="1">
    <citation type="journal article" date="2015" name="Genome Announc.">
        <title>Draft Genome Sequence of a Heterotrophic Facultative Anaerobic Thermophilic Bacterium, Ardenticatena maritima Strain 110ST.</title>
        <authorList>
            <person name="Kawaichi S."/>
            <person name="Yoshida T."/>
            <person name="Sako Y."/>
            <person name="Nakamura R."/>
        </authorList>
    </citation>
    <scope>NUCLEOTIDE SEQUENCE [LARGE SCALE GENOMIC DNA]</scope>
    <source>
        <strain evidence="9 11">110S</strain>
    </source>
</reference>
<evidence type="ECO:0000313" key="10">
    <source>
        <dbReference type="EMBL" id="KPL86954.1"/>
    </source>
</evidence>
<dbReference type="InterPro" id="IPR003741">
    <property type="entry name" value="LUD_dom"/>
</dbReference>
<dbReference type="PANTHER" id="PTHR47153:SF2">
    <property type="entry name" value="LACTATE UTILIZATION PROTEIN B"/>
    <property type="match status" value="1"/>
</dbReference>
<dbReference type="Proteomes" id="UP000050502">
    <property type="component" value="Unassembled WGS sequence"/>
</dbReference>
<dbReference type="EMBL" id="BBZA01000181">
    <property type="protein sequence ID" value="GAP63687.1"/>
    <property type="molecule type" value="Genomic_DNA"/>
</dbReference>
<dbReference type="Gene3D" id="1.10.1060.10">
    <property type="entry name" value="Alpha-helical ferredoxin"/>
    <property type="match status" value="1"/>
</dbReference>
<dbReference type="GO" id="GO:0046872">
    <property type="term" value="F:metal ion binding"/>
    <property type="evidence" value="ECO:0007669"/>
    <property type="project" value="UniProtKB-KW"/>
</dbReference>
<dbReference type="NCBIfam" id="TIGR00273">
    <property type="entry name" value="LutB/LldF family L-lactate oxidation iron-sulfur protein"/>
    <property type="match status" value="1"/>
</dbReference>
<gene>
    <name evidence="9" type="ORF">ARMA_2110</name>
    <name evidence="10" type="ORF">SE16_12855</name>
</gene>
<dbReference type="InterPro" id="IPR009051">
    <property type="entry name" value="Helical_ferredxn"/>
</dbReference>
<dbReference type="InParanoid" id="A0A0M9UD68"/>